<dbReference type="AlphaFoldDB" id="A0A2Z7B4Q3"/>
<gene>
    <name evidence="1" type="ORF">F511_35307</name>
</gene>
<proteinExistence type="predicted"/>
<dbReference type="EMBL" id="KV011222">
    <property type="protein sequence ID" value="KZV26492.1"/>
    <property type="molecule type" value="Genomic_DNA"/>
</dbReference>
<dbReference type="OrthoDB" id="7920740at2759"/>
<organism evidence="1 2">
    <name type="scientific">Dorcoceras hygrometricum</name>
    <dbReference type="NCBI Taxonomy" id="472368"/>
    <lineage>
        <taxon>Eukaryota</taxon>
        <taxon>Viridiplantae</taxon>
        <taxon>Streptophyta</taxon>
        <taxon>Embryophyta</taxon>
        <taxon>Tracheophyta</taxon>
        <taxon>Spermatophyta</taxon>
        <taxon>Magnoliopsida</taxon>
        <taxon>eudicotyledons</taxon>
        <taxon>Gunneridae</taxon>
        <taxon>Pentapetalae</taxon>
        <taxon>asterids</taxon>
        <taxon>lamiids</taxon>
        <taxon>Lamiales</taxon>
        <taxon>Gesneriaceae</taxon>
        <taxon>Didymocarpoideae</taxon>
        <taxon>Trichosporeae</taxon>
        <taxon>Loxocarpinae</taxon>
        <taxon>Dorcoceras</taxon>
    </lineage>
</organism>
<reference evidence="1 2" key="1">
    <citation type="journal article" date="2015" name="Proc. Natl. Acad. Sci. U.S.A.">
        <title>The resurrection genome of Boea hygrometrica: A blueprint for survival of dehydration.</title>
        <authorList>
            <person name="Xiao L."/>
            <person name="Yang G."/>
            <person name="Zhang L."/>
            <person name="Yang X."/>
            <person name="Zhao S."/>
            <person name="Ji Z."/>
            <person name="Zhou Q."/>
            <person name="Hu M."/>
            <person name="Wang Y."/>
            <person name="Chen M."/>
            <person name="Xu Y."/>
            <person name="Jin H."/>
            <person name="Xiao X."/>
            <person name="Hu G."/>
            <person name="Bao F."/>
            <person name="Hu Y."/>
            <person name="Wan P."/>
            <person name="Li L."/>
            <person name="Deng X."/>
            <person name="Kuang T."/>
            <person name="Xiang C."/>
            <person name="Zhu J.K."/>
            <person name="Oliver M.J."/>
            <person name="He Y."/>
        </authorList>
    </citation>
    <scope>NUCLEOTIDE SEQUENCE [LARGE SCALE GENOMIC DNA]</scope>
    <source>
        <strain evidence="2">cv. XS01</strain>
    </source>
</reference>
<keyword evidence="2" id="KW-1185">Reference proteome</keyword>
<accession>A0A2Z7B4Q3</accession>
<protein>
    <submittedName>
        <fullName evidence="1">Uncharacterized protein</fullName>
    </submittedName>
</protein>
<evidence type="ECO:0000313" key="2">
    <source>
        <dbReference type="Proteomes" id="UP000250235"/>
    </source>
</evidence>
<sequence>MMIGKLVKIMMIGKLVCRNMWQLRTMICGLLLDDPMKIMKANMAVAISKCAPHMVENPRYEWITEDIRKSNLDNVAKDILFEMLDKNMLGKIKICIAKKDIREKLTQLCEVKE</sequence>
<evidence type="ECO:0000313" key="1">
    <source>
        <dbReference type="EMBL" id="KZV26492.1"/>
    </source>
</evidence>
<dbReference type="Proteomes" id="UP000250235">
    <property type="component" value="Unassembled WGS sequence"/>
</dbReference>
<name>A0A2Z7B4Q3_9LAMI</name>